<name>A0A6V8KL11_9ACTN</name>
<proteinExistence type="predicted"/>
<dbReference type="Gene3D" id="3.40.50.1980">
    <property type="entry name" value="Nitrogenase molybdenum iron protein domain"/>
    <property type="match status" value="1"/>
</dbReference>
<evidence type="ECO:0000313" key="1">
    <source>
        <dbReference type="EMBL" id="GFJ83111.1"/>
    </source>
</evidence>
<dbReference type="Proteomes" id="UP000482800">
    <property type="component" value="Unassembled WGS sequence"/>
</dbReference>
<dbReference type="EMBL" id="BLPF01000003">
    <property type="protein sequence ID" value="GFJ83111.1"/>
    <property type="molecule type" value="Genomic_DNA"/>
</dbReference>
<organism evidence="1 2">
    <name type="scientific">Phytohabitans houttuyneae</name>
    <dbReference type="NCBI Taxonomy" id="1076126"/>
    <lineage>
        <taxon>Bacteria</taxon>
        <taxon>Bacillati</taxon>
        <taxon>Actinomycetota</taxon>
        <taxon>Actinomycetes</taxon>
        <taxon>Micromonosporales</taxon>
        <taxon>Micromonosporaceae</taxon>
    </lineage>
</organism>
<evidence type="ECO:0000313" key="2">
    <source>
        <dbReference type="Proteomes" id="UP000482800"/>
    </source>
</evidence>
<protein>
    <submittedName>
        <fullName evidence="1">Uncharacterized protein</fullName>
    </submittedName>
</protein>
<dbReference type="AlphaFoldDB" id="A0A6V8KL11"/>
<accession>A0A6V8KL11</accession>
<keyword evidence="2" id="KW-1185">Reference proteome</keyword>
<reference evidence="1 2" key="1">
    <citation type="submission" date="2020-03" db="EMBL/GenBank/DDBJ databases">
        <title>Whole genome shotgun sequence of Phytohabitans houttuyneae NBRC 108639.</title>
        <authorList>
            <person name="Komaki H."/>
            <person name="Tamura T."/>
        </authorList>
    </citation>
    <scope>NUCLEOTIDE SEQUENCE [LARGE SCALE GENOMIC DNA]</scope>
    <source>
        <strain evidence="1 2">NBRC 108639</strain>
    </source>
</reference>
<sequence length="66" mass="6709">MTVAHRYGSTEIKSGPARVVTLGLSDQDAALALGVKPVGALSFNTVLSIPYAIDQAVPILAGGNSK</sequence>
<reference evidence="1 2" key="2">
    <citation type="submission" date="2020-03" db="EMBL/GenBank/DDBJ databases">
        <authorList>
            <person name="Ichikawa N."/>
            <person name="Kimura A."/>
            <person name="Kitahashi Y."/>
            <person name="Uohara A."/>
        </authorList>
    </citation>
    <scope>NUCLEOTIDE SEQUENCE [LARGE SCALE GENOMIC DNA]</scope>
    <source>
        <strain evidence="1 2">NBRC 108639</strain>
    </source>
</reference>
<comment type="caution">
    <text evidence="1">The sequence shown here is derived from an EMBL/GenBank/DDBJ whole genome shotgun (WGS) entry which is preliminary data.</text>
</comment>
<dbReference type="SUPFAM" id="SSF53807">
    <property type="entry name" value="Helical backbone' metal receptor"/>
    <property type="match status" value="1"/>
</dbReference>
<gene>
    <name evidence="1" type="ORF">Phou_072910</name>
</gene>